<name>A0A1I2J3I1_9GAMM</name>
<feature type="domain" description="PgaA membrane beta barrel" evidence="1">
    <location>
        <begin position="414"/>
        <end position="689"/>
    </location>
</feature>
<dbReference type="Gene3D" id="1.25.40.10">
    <property type="entry name" value="Tetratricopeptide repeat domain"/>
    <property type="match status" value="1"/>
</dbReference>
<proteinExistence type="predicted"/>
<sequence>MSPAAPSQRDRSVPAKAGAGAGRTALAAALALALATASPQASPQTPATRDALLAQARQQHDAGHRLEALAACEDLLRRWPADADALRLRVRLLAELGAAVRALELARQLPTPLPAPELARLEADAAAHQARWAQAMPADTRHPYVEADRALASPDPAAVDDAIAAADRMIALARASRSREAAGAYQALRRRGGTLPAYADTPVADALLQQRQPEQAIPLYEAASRAQPGPYPEEEADPRIGLAHAYLEAGRHRDAQQWIDRVAVSEPAWLPAPGSVRPRANPHKTEAELAAALVRQQTWRYREAWRRLEALRAEGPANASIWNQLADTERARGWPRRAEDTLVGAAGLDPDDTSIRLGAIDTWRELGDFPRVEPALREVEAVVPRDPQVQLARQVWDRQRGWQFDLEHDRGRGGSPNFGDADHETQATLQSPLLGERWRIYGITRLAAANLPEGHTQRERLGLGLRGYARGFEAYVQALPAVGNQTRRTALEAGLRWLPDDYWTYTLDWSNTGDADVPLRAHYYDITAHSLNVSAQWRASERSAIKLSANADRYSDGNRRYGWEAAWTQRAYTAAWFTVDGGLQAGATRNSRSDVPYYSPSCARWIAATGRLENMLYERYERSWSHQLDLSFGSYDECRYGSGWMASAHYGQRWAPHAGLAFGWGIGWNSQPYDGKRDNRVMLDLTLHWGE</sequence>
<dbReference type="InterPro" id="IPR011990">
    <property type="entry name" value="TPR-like_helical_dom_sf"/>
</dbReference>
<organism evidence="2 3">
    <name type="scientific">Dyella marensis</name>
    <dbReference type="NCBI Taxonomy" id="500610"/>
    <lineage>
        <taxon>Bacteria</taxon>
        <taxon>Pseudomonadati</taxon>
        <taxon>Pseudomonadota</taxon>
        <taxon>Gammaproteobacteria</taxon>
        <taxon>Lysobacterales</taxon>
        <taxon>Rhodanobacteraceae</taxon>
        <taxon>Dyella</taxon>
    </lineage>
</organism>
<reference evidence="3" key="1">
    <citation type="submission" date="2016-10" db="EMBL/GenBank/DDBJ databases">
        <authorList>
            <person name="Varghese N."/>
            <person name="Submissions S."/>
        </authorList>
    </citation>
    <scope>NUCLEOTIDE SEQUENCE [LARGE SCALE GENOMIC DNA]</scope>
    <source>
        <strain evidence="3">UNC178MFTsu3.1</strain>
    </source>
</reference>
<dbReference type="GO" id="GO:1901515">
    <property type="term" value="F:poly-beta-1,6-N-acetyl-D-glucosamine transmembrane transporter activity"/>
    <property type="evidence" value="ECO:0007669"/>
    <property type="project" value="InterPro"/>
</dbReference>
<evidence type="ECO:0000313" key="3">
    <source>
        <dbReference type="Proteomes" id="UP000199477"/>
    </source>
</evidence>
<gene>
    <name evidence="2" type="ORF">SAMN02799615_03817</name>
</gene>
<keyword evidence="3" id="KW-1185">Reference proteome</keyword>
<dbReference type="Proteomes" id="UP000199477">
    <property type="component" value="Unassembled WGS sequence"/>
</dbReference>
<evidence type="ECO:0000259" key="1">
    <source>
        <dbReference type="Pfam" id="PF21197"/>
    </source>
</evidence>
<dbReference type="Pfam" id="PF14559">
    <property type="entry name" value="TPR_19"/>
    <property type="match status" value="1"/>
</dbReference>
<protein>
    <submittedName>
        <fullName evidence="2">Biofilm PGA synthesis protein PgaA</fullName>
    </submittedName>
</protein>
<dbReference type="RefSeq" id="WP_026635751.1">
    <property type="nucleotide sequence ID" value="NZ_FONH01000021.1"/>
</dbReference>
<dbReference type="SUPFAM" id="SSF48452">
    <property type="entry name" value="TPR-like"/>
    <property type="match status" value="2"/>
</dbReference>
<evidence type="ECO:0000313" key="2">
    <source>
        <dbReference type="EMBL" id="SFF49235.1"/>
    </source>
</evidence>
<dbReference type="AlphaFoldDB" id="A0A1I2J3I1"/>
<dbReference type="Pfam" id="PF21197">
    <property type="entry name" value="PgaA_barrel"/>
    <property type="match status" value="1"/>
</dbReference>
<accession>A0A1I2J3I1</accession>
<dbReference type="InterPro" id="IPR023870">
    <property type="entry name" value="PGA_export_porin_PgaA"/>
</dbReference>
<dbReference type="NCBIfam" id="TIGR03939">
    <property type="entry name" value="PGA_TPR_OMP"/>
    <property type="match status" value="1"/>
</dbReference>
<dbReference type="EMBL" id="FONH01000021">
    <property type="protein sequence ID" value="SFF49235.1"/>
    <property type="molecule type" value="Genomic_DNA"/>
</dbReference>
<dbReference type="InterPro" id="IPR049003">
    <property type="entry name" value="PgaA_barrel"/>
</dbReference>
<dbReference type="STRING" id="500610.SAMN02799615_03817"/>